<feature type="domain" description="4Fe-4S ferredoxin-type" evidence="9">
    <location>
        <begin position="5"/>
        <end position="33"/>
    </location>
</feature>
<dbReference type="Pfam" id="PF13459">
    <property type="entry name" value="Fer4_15"/>
    <property type="match status" value="1"/>
</dbReference>
<evidence type="ECO:0000256" key="4">
    <source>
        <dbReference type="ARBA" id="ARBA00022982"/>
    </source>
</evidence>
<dbReference type="InterPro" id="IPR051269">
    <property type="entry name" value="Fe-S_cluster_ET"/>
</dbReference>
<evidence type="ECO:0000256" key="2">
    <source>
        <dbReference type="ARBA" id="ARBA00022448"/>
    </source>
</evidence>
<sequence length="76" mass="7871">MNVNPYLAVDQDLCIGAARCVLAAPEVFDQGDDGLVRLTAAGTRATPDAVGWAAVDRALRACPSGAVQRATSEKGR</sequence>
<evidence type="ECO:0000256" key="7">
    <source>
        <dbReference type="ARBA" id="ARBA00023291"/>
    </source>
</evidence>
<comment type="caution">
    <text evidence="10">The sequence shown here is derived from an EMBL/GenBank/DDBJ whole genome shotgun (WGS) entry which is preliminary data.</text>
</comment>
<dbReference type="SUPFAM" id="SSF54862">
    <property type="entry name" value="4Fe-4S ferredoxins"/>
    <property type="match status" value="1"/>
</dbReference>
<dbReference type="EMBL" id="JAGINW010000001">
    <property type="protein sequence ID" value="MBP2328664.1"/>
    <property type="molecule type" value="Genomic_DNA"/>
</dbReference>
<evidence type="ECO:0000256" key="6">
    <source>
        <dbReference type="ARBA" id="ARBA00023014"/>
    </source>
</evidence>
<dbReference type="RefSeq" id="WP_307855540.1">
    <property type="nucleotide sequence ID" value="NZ_JAGINW010000001.1"/>
</dbReference>
<dbReference type="PANTHER" id="PTHR36923:SF3">
    <property type="entry name" value="FERREDOXIN"/>
    <property type="match status" value="1"/>
</dbReference>
<evidence type="ECO:0000259" key="9">
    <source>
        <dbReference type="PROSITE" id="PS51379"/>
    </source>
</evidence>
<organism evidence="10 11">
    <name type="scientific">Kibdelosporangium banguiense</name>
    <dbReference type="NCBI Taxonomy" id="1365924"/>
    <lineage>
        <taxon>Bacteria</taxon>
        <taxon>Bacillati</taxon>
        <taxon>Actinomycetota</taxon>
        <taxon>Actinomycetes</taxon>
        <taxon>Pseudonocardiales</taxon>
        <taxon>Pseudonocardiaceae</taxon>
        <taxon>Kibdelosporangium</taxon>
    </lineage>
</organism>
<dbReference type="Proteomes" id="UP001519332">
    <property type="component" value="Unassembled WGS sequence"/>
</dbReference>
<reference evidence="10 11" key="1">
    <citation type="submission" date="2021-03" db="EMBL/GenBank/DDBJ databases">
        <title>Sequencing the genomes of 1000 actinobacteria strains.</title>
        <authorList>
            <person name="Klenk H.-P."/>
        </authorList>
    </citation>
    <scope>NUCLEOTIDE SEQUENCE [LARGE SCALE GENOMIC DNA]</scope>
    <source>
        <strain evidence="10 11">DSM 46670</strain>
    </source>
</reference>
<comment type="cofactor">
    <cofactor evidence="1">
        <name>[3Fe-4S] cluster</name>
        <dbReference type="ChEBI" id="CHEBI:21137"/>
    </cofactor>
</comment>
<evidence type="ECO:0000313" key="11">
    <source>
        <dbReference type="Proteomes" id="UP001519332"/>
    </source>
</evidence>
<dbReference type="InterPro" id="IPR001080">
    <property type="entry name" value="3Fe4S_ferredoxin"/>
</dbReference>
<keyword evidence="4 8" id="KW-0249">Electron transport</keyword>
<evidence type="ECO:0000256" key="1">
    <source>
        <dbReference type="ARBA" id="ARBA00001927"/>
    </source>
</evidence>
<evidence type="ECO:0000256" key="3">
    <source>
        <dbReference type="ARBA" id="ARBA00022723"/>
    </source>
</evidence>
<name>A0ABS4TW69_9PSEU</name>
<accession>A0ABS4TW69</accession>
<keyword evidence="2 8" id="KW-0813">Transport</keyword>
<protein>
    <recommendedName>
        <fullName evidence="8">Ferredoxin</fullName>
    </recommendedName>
</protein>
<keyword evidence="5 8" id="KW-0408">Iron</keyword>
<dbReference type="PRINTS" id="PR00352">
    <property type="entry name" value="3FE4SFRDOXIN"/>
</dbReference>
<keyword evidence="7" id="KW-0003">3Fe-4S</keyword>
<evidence type="ECO:0000313" key="10">
    <source>
        <dbReference type="EMBL" id="MBP2328664.1"/>
    </source>
</evidence>
<evidence type="ECO:0000256" key="8">
    <source>
        <dbReference type="RuleBase" id="RU368020"/>
    </source>
</evidence>
<keyword evidence="11" id="KW-1185">Reference proteome</keyword>
<proteinExistence type="predicted"/>
<dbReference type="PANTHER" id="PTHR36923">
    <property type="entry name" value="FERREDOXIN"/>
    <property type="match status" value="1"/>
</dbReference>
<keyword evidence="6 8" id="KW-0411">Iron-sulfur</keyword>
<evidence type="ECO:0000256" key="5">
    <source>
        <dbReference type="ARBA" id="ARBA00023004"/>
    </source>
</evidence>
<dbReference type="PROSITE" id="PS51379">
    <property type="entry name" value="4FE4S_FER_2"/>
    <property type="match status" value="1"/>
</dbReference>
<comment type="function">
    <text evidence="8">Ferredoxins are iron-sulfur proteins that transfer electrons in a wide variety of metabolic reactions.</text>
</comment>
<gene>
    <name evidence="10" type="ORF">JOF56_009049</name>
</gene>
<dbReference type="Gene3D" id="3.30.70.20">
    <property type="match status" value="1"/>
</dbReference>
<dbReference type="InterPro" id="IPR017896">
    <property type="entry name" value="4Fe4S_Fe-S-bd"/>
</dbReference>
<keyword evidence="3 8" id="KW-0479">Metal-binding</keyword>